<dbReference type="RefSeq" id="WP_123201689.1">
    <property type="nucleotide sequence ID" value="NZ_RJMB01000012.1"/>
</dbReference>
<accession>A0A3N0E8U4</accession>
<protein>
    <submittedName>
        <fullName evidence="10">MFS transporter</fullName>
    </submittedName>
</protein>
<sequence>MFTKRWSAPGRRPLSDPHRSPGRSREVLTGVYVLVALTAGAYLPSPLYPGLQEAFGVTDLAMTLTYATFALVSAPALLLFGPASDALGPRVVLRLSIALAAVGSACFAFAAGPLWLIAGRAAQGIALGAATSAAGVLISAGTPHSGRRASVLASTAFVGGTAAGPIAAGLLAESMPAPHTLPFLLHLALLWVGWRQVSALGGAWRARTRRWRPTRPRIPAAMRRLFSAAALTGFLAWTAAGLFLSVIPTLLDRAGENNLVVIGGVLGTVLICSVATQALVPPLGARDAQLTGLAAVFASLVLLAVSTGDSTALTLLAAVVAGGGHGLAYGGAAAAVEEAVPRERHGAVTGALHVAFYLGSGFPAVAIGLITLAAPLATATASITAGAAALVPVAAVAVALAHHPWSEPAPH</sequence>
<feature type="domain" description="Major facilitator superfamily (MFS) profile" evidence="9">
    <location>
        <begin position="24"/>
        <end position="404"/>
    </location>
</feature>
<feature type="transmembrane region" description="Helical" evidence="8">
    <location>
        <begin position="92"/>
        <end position="115"/>
    </location>
</feature>
<feature type="transmembrane region" description="Helical" evidence="8">
    <location>
        <begin position="379"/>
        <end position="401"/>
    </location>
</feature>
<evidence type="ECO:0000256" key="1">
    <source>
        <dbReference type="ARBA" id="ARBA00004651"/>
    </source>
</evidence>
<feature type="transmembrane region" description="Helical" evidence="8">
    <location>
        <begin position="225"/>
        <end position="247"/>
    </location>
</feature>
<dbReference type="InterPro" id="IPR020846">
    <property type="entry name" value="MFS_dom"/>
</dbReference>
<feature type="transmembrane region" description="Helical" evidence="8">
    <location>
        <begin position="183"/>
        <end position="204"/>
    </location>
</feature>
<keyword evidence="5 8" id="KW-1133">Transmembrane helix</keyword>
<evidence type="ECO:0000259" key="9">
    <source>
        <dbReference type="PROSITE" id="PS50850"/>
    </source>
</evidence>
<dbReference type="Gene3D" id="1.20.1250.20">
    <property type="entry name" value="MFS general substrate transporter like domains"/>
    <property type="match status" value="1"/>
</dbReference>
<evidence type="ECO:0000256" key="7">
    <source>
        <dbReference type="SAM" id="MobiDB-lite"/>
    </source>
</evidence>
<dbReference type="InterPro" id="IPR050171">
    <property type="entry name" value="MFS_Transporters"/>
</dbReference>
<evidence type="ECO:0000256" key="5">
    <source>
        <dbReference type="ARBA" id="ARBA00022989"/>
    </source>
</evidence>
<evidence type="ECO:0000256" key="3">
    <source>
        <dbReference type="ARBA" id="ARBA00022475"/>
    </source>
</evidence>
<dbReference type="SUPFAM" id="SSF103473">
    <property type="entry name" value="MFS general substrate transporter"/>
    <property type="match status" value="1"/>
</dbReference>
<evidence type="ECO:0000256" key="8">
    <source>
        <dbReference type="SAM" id="Phobius"/>
    </source>
</evidence>
<reference evidence="10 11" key="1">
    <citation type="submission" date="2018-11" db="EMBL/GenBank/DDBJ databases">
        <title>The genome draft of YIM 96095.</title>
        <authorList>
            <person name="Tang S.-K."/>
            <person name="Chunyu W.-X."/>
            <person name="Feng Y.-Z."/>
        </authorList>
    </citation>
    <scope>NUCLEOTIDE SEQUENCE [LARGE SCALE GENOMIC DNA]</scope>
    <source>
        <strain evidence="10 11">YIM 96095</strain>
    </source>
</reference>
<evidence type="ECO:0000313" key="11">
    <source>
        <dbReference type="Proteomes" id="UP000269198"/>
    </source>
</evidence>
<keyword evidence="11" id="KW-1185">Reference proteome</keyword>
<feature type="compositionally biased region" description="Basic and acidic residues" evidence="7">
    <location>
        <begin position="13"/>
        <end position="23"/>
    </location>
</feature>
<dbReference type="AlphaFoldDB" id="A0A3N0E8U4"/>
<dbReference type="InterPro" id="IPR011701">
    <property type="entry name" value="MFS"/>
</dbReference>
<evidence type="ECO:0000256" key="6">
    <source>
        <dbReference type="ARBA" id="ARBA00023136"/>
    </source>
</evidence>
<gene>
    <name evidence="10" type="ORF">EFW17_13285</name>
</gene>
<feature type="transmembrane region" description="Helical" evidence="8">
    <location>
        <begin position="259"/>
        <end position="280"/>
    </location>
</feature>
<keyword evidence="2" id="KW-0813">Transport</keyword>
<keyword evidence="3" id="KW-1003">Cell membrane</keyword>
<dbReference type="PANTHER" id="PTHR23517:SF13">
    <property type="entry name" value="MAJOR FACILITATOR SUPERFAMILY MFS_1"/>
    <property type="match status" value="1"/>
</dbReference>
<feature type="transmembrane region" description="Helical" evidence="8">
    <location>
        <begin position="348"/>
        <end position="373"/>
    </location>
</feature>
<dbReference type="OrthoDB" id="3177957at2"/>
<organism evidence="10 11">
    <name type="scientific">Halostreptopolyspora alba</name>
    <dbReference type="NCBI Taxonomy" id="2487137"/>
    <lineage>
        <taxon>Bacteria</taxon>
        <taxon>Bacillati</taxon>
        <taxon>Actinomycetota</taxon>
        <taxon>Actinomycetes</taxon>
        <taxon>Streptosporangiales</taxon>
        <taxon>Nocardiopsidaceae</taxon>
        <taxon>Halostreptopolyspora</taxon>
    </lineage>
</organism>
<evidence type="ECO:0000256" key="4">
    <source>
        <dbReference type="ARBA" id="ARBA00022692"/>
    </source>
</evidence>
<dbReference type="GO" id="GO:0022857">
    <property type="term" value="F:transmembrane transporter activity"/>
    <property type="evidence" value="ECO:0007669"/>
    <property type="project" value="InterPro"/>
</dbReference>
<evidence type="ECO:0000256" key="2">
    <source>
        <dbReference type="ARBA" id="ARBA00022448"/>
    </source>
</evidence>
<feature type="region of interest" description="Disordered" evidence="7">
    <location>
        <begin position="1"/>
        <end position="23"/>
    </location>
</feature>
<comment type="subcellular location">
    <subcellularLocation>
        <location evidence="1">Cell membrane</location>
        <topology evidence="1">Multi-pass membrane protein</topology>
    </subcellularLocation>
</comment>
<proteinExistence type="predicted"/>
<feature type="transmembrane region" description="Helical" evidence="8">
    <location>
        <begin position="151"/>
        <end position="171"/>
    </location>
</feature>
<dbReference type="PANTHER" id="PTHR23517">
    <property type="entry name" value="RESISTANCE PROTEIN MDTM, PUTATIVE-RELATED-RELATED"/>
    <property type="match status" value="1"/>
</dbReference>
<dbReference type="Pfam" id="PF07690">
    <property type="entry name" value="MFS_1"/>
    <property type="match status" value="1"/>
</dbReference>
<dbReference type="Proteomes" id="UP000269198">
    <property type="component" value="Unassembled WGS sequence"/>
</dbReference>
<dbReference type="EMBL" id="RJMB01000012">
    <property type="protein sequence ID" value="RNL84266.1"/>
    <property type="molecule type" value="Genomic_DNA"/>
</dbReference>
<dbReference type="PROSITE" id="PS50850">
    <property type="entry name" value="MFS"/>
    <property type="match status" value="1"/>
</dbReference>
<evidence type="ECO:0000313" key="10">
    <source>
        <dbReference type="EMBL" id="RNL84266.1"/>
    </source>
</evidence>
<keyword evidence="6 8" id="KW-0472">Membrane</keyword>
<feature type="transmembrane region" description="Helical" evidence="8">
    <location>
        <begin position="121"/>
        <end position="139"/>
    </location>
</feature>
<dbReference type="InterPro" id="IPR036259">
    <property type="entry name" value="MFS_trans_sf"/>
</dbReference>
<dbReference type="GO" id="GO:0005886">
    <property type="term" value="C:plasma membrane"/>
    <property type="evidence" value="ECO:0007669"/>
    <property type="project" value="UniProtKB-SubCell"/>
</dbReference>
<name>A0A3N0E8U4_9ACTN</name>
<keyword evidence="4 8" id="KW-0812">Transmembrane</keyword>
<feature type="transmembrane region" description="Helical" evidence="8">
    <location>
        <begin position="27"/>
        <end position="48"/>
    </location>
</feature>
<comment type="caution">
    <text evidence="10">The sequence shown here is derived from an EMBL/GenBank/DDBJ whole genome shotgun (WGS) entry which is preliminary data.</text>
</comment>
<feature type="transmembrane region" description="Helical" evidence="8">
    <location>
        <begin position="60"/>
        <end position="80"/>
    </location>
</feature>